<accession>A0ABV5H271</accession>
<dbReference type="Pfam" id="PF05225">
    <property type="entry name" value="HTH_psq"/>
    <property type="match status" value="1"/>
</dbReference>
<dbReference type="EMBL" id="JBHMFA010000010">
    <property type="protein sequence ID" value="MFB9105993.1"/>
    <property type="molecule type" value="Genomic_DNA"/>
</dbReference>
<evidence type="ECO:0000259" key="1">
    <source>
        <dbReference type="Pfam" id="PF05225"/>
    </source>
</evidence>
<name>A0ABV5H271_9FLAO</name>
<evidence type="ECO:0000313" key="3">
    <source>
        <dbReference type="Proteomes" id="UP001589590"/>
    </source>
</evidence>
<reference evidence="2 3" key="1">
    <citation type="submission" date="2024-09" db="EMBL/GenBank/DDBJ databases">
        <authorList>
            <person name="Sun Q."/>
            <person name="Mori K."/>
        </authorList>
    </citation>
    <scope>NUCLEOTIDE SEQUENCE [LARGE SCALE GENOMIC DNA]</scope>
    <source>
        <strain evidence="2 3">CECT 8300</strain>
    </source>
</reference>
<keyword evidence="3" id="KW-1185">Reference proteome</keyword>
<protein>
    <submittedName>
        <fullName evidence="2">Helix-turn-helix domain-containing protein</fullName>
    </submittedName>
</protein>
<evidence type="ECO:0000313" key="2">
    <source>
        <dbReference type="EMBL" id="MFB9105993.1"/>
    </source>
</evidence>
<gene>
    <name evidence="2" type="ORF">ACFFU1_13880</name>
</gene>
<feature type="domain" description="HTH psq-type" evidence="1">
    <location>
        <begin position="25"/>
        <end position="49"/>
    </location>
</feature>
<comment type="caution">
    <text evidence="2">The sequence shown here is derived from an EMBL/GenBank/DDBJ whole genome shotgun (WGS) entry which is preliminary data.</text>
</comment>
<dbReference type="InterPro" id="IPR007889">
    <property type="entry name" value="HTH_Psq"/>
</dbReference>
<dbReference type="Proteomes" id="UP001589590">
    <property type="component" value="Unassembled WGS sequence"/>
</dbReference>
<dbReference type="RefSeq" id="WP_290268464.1">
    <property type="nucleotide sequence ID" value="NZ_JAUFQP010000007.1"/>
</dbReference>
<proteinExistence type="predicted"/>
<organism evidence="2 3">
    <name type="scientific">Algibacter miyuki</name>
    <dbReference type="NCBI Taxonomy" id="1306933"/>
    <lineage>
        <taxon>Bacteria</taxon>
        <taxon>Pseudomonadati</taxon>
        <taxon>Bacteroidota</taxon>
        <taxon>Flavobacteriia</taxon>
        <taxon>Flavobacteriales</taxon>
        <taxon>Flavobacteriaceae</taxon>
        <taxon>Algibacter</taxon>
    </lineage>
</organism>
<dbReference type="InterPro" id="IPR010921">
    <property type="entry name" value="Trp_repressor/repl_initiator"/>
</dbReference>
<sequence>MKTENEHWRKKSSQKVSLETKLLVIDQILNGHLSNNQASKKYDVSRTSLPILDKKI</sequence>
<dbReference type="SUPFAM" id="SSF48295">
    <property type="entry name" value="TrpR-like"/>
    <property type="match status" value="1"/>
</dbReference>